<comment type="caution">
    <text evidence="1">The sequence shown here is derived from an EMBL/GenBank/DDBJ whole genome shotgun (WGS) entry which is preliminary data.</text>
</comment>
<organism evidence="1 2">
    <name type="scientific">Pristionchus mayeri</name>
    <dbReference type="NCBI Taxonomy" id="1317129"/>
    <lineage>
        <taxon>Eukaryota</taxon>
        <taxon>Metazoa</taxon>
        <taxon>Ecdysozoa</taxon>
        <taxon>Nematoda</taxon>
        <taxon>Chromadorea</taxon>
        <taxon>Rhabditida</taxon>
        <taxon>Rhabditina</taxon>
        <taxon>Diplogasteromorpha</taxon>
        <taxon>Diplogasteroidea</taxon>
        <taxon>Neodiplogasteridae</taxon>
        <taxon>Pristionchus</taxon>
    </lineage>
</organism>
<keyword evidence="2" id="KW-1185">Reference proteome</keyword>
<dbReference type="EMBL" id="BTRK01000003">
    <property type="protein sequence ID" value="GMR43627.1"/>
    <property type="molecule type" value="Genomic_DNA"/>
</dbReference>
<protein>
    <submittedName>
        <fullName evidence="1">Uncharacterized protein</fullName>
    </submittedName>
</protein>
<evidence type="ECO:0000313" key="1">
    <source>
        <dbReference type="EMBL" id="GMR43627.1"/>
    </source>
</evidence>
<feature type="non-terminal residue" evidence="1">
    <location>
        <position position="99"/>
    </location>
</feature>
<sequence>MSDDPSLNHSCMQALGAAILDSTDIGGATEGQLCRALTEFASFSNRLDEEIQSLTKEQLEKTLEIDGKFRLALDMKRKLVEERAIQHNEKSDNPFELTM</sequence>
<accession>A0AAN4ZLT3</accession>
<dbReference type="AlphaFoldDB" id="A0AAN4ZLT3"/>
<reference evidence="2" key="1">
    <citation type="submission" date="2022-10" db="EMBL/GenBank/DDBJ databases">
        <title>Genome assembly of Pristionchus species.</title>
        <authorList>
            <person name="Yoshida K."/>
            <person name="Sommer R.J."/>
        </authorList>
    </citation>
    <scope>NUCLEOTIDE SEQUENCE [LARGE SCALE GENOMIC DNA]</scope>
    <source>
        <strain evidence="2">RS5460</strain>
    </source>
</reference>
<proteinExistence type="predicted"/>
<gene>
    <name evidence="1" type="ORF">PMAYCL1PPCAC_13822</name>
</gene>
<evidence type="ECO:0000313" key="2">
    <source>
        <dbReference type="Proteomes" id="UP001328107"/>
    </source>
</evidence>
<dbReference type="Proteomes" id="UP001328107">
    <property type="component" value="Unassembled WGS sequence"/>
</dbReference>
<name>A0AAN4ZLT3_9BILA</name>